<dbReference type="RefSeq" id="WP_119704664.1">
    <property type="nucleotide sequence ID" value="NZ_JBHSOI010000002.1"/>
</dbReference>
<name>A0A371P3U9_9ACTN</name>
<protein>
    <submittedName>
        <fullName evidence="2">Uncharacterized protein</fullName>
    </submittedName>
</protein>
<dbReference type="Proteomes" id="UP000265581">
    <property type="component" value="Unassembled WGS sequence"/>
</dbReference>
<evidence type="ECO:0000256" key="1">
    <source>
        <dbReference type="SAM" id="Phobius"/>
    </source>
</evidence>
<dbReference type="OrthoDB" id="3747886at2"/>
<sequence>MSRDDRPDAWRPADRPLRALRSTAAALVCVVAAAIGHHSAGGALPAGAVVSVFAGSALVAWLLSARRVTATQLLGLLVLCQVAVHLGASSGEMTMGAAMMGAHLAATAVSVLALARGEAFVWSLAERLALRVAPLLHAVHELPVVVAGPVSTAAPRSRRDVHLAHSRWLRGPPVSPA</sequence>
<keyword evidence="3" id="KW-1185">Reference proteome</keyword>
<reference evidence="2 3" key="1">
    <citation type="submission" date="2018-08" db="EMBL/GenBank/DDBJ databases">
        <title>Aeromicrobium sp. M2KJ-4, whole genome shotgun sequence.</title>
        <authorList>
            <person name="Tuo L."/>
        </authorList>
    </citation>
    <scope>NUCLEOTIDE SEQUENCE [LARGE SCALE GENOMIC DNA]</scope>
    <source>
        <strain evidence="2 3">M2KJ-4</strain>
    </source>
</reference>
<proteinExistence type="predicted"/>
<feature type="transmembrane region" description="Helical" evidence="1">
    <location>
        <begin position="70"/>
        <end position="88"/>
    </location>
</feature>
<dbReference type="AlphaFoldDB" id="A0A371P3U9"/>
<dbReference type="EMBL" id="QUBR01000002">
    <property type="protein sequence ID" value="REK70066.1"/>
    <property type="molecule type" value="Genomic_DNA"/>
</dbReference>
<feature type="transmembrane region" description="Helical" evidence="1">
    <location>
        <begin position="20"/>
        <end position="37"/>
    </location>
</feature>
<evidence type="ECO:0000313" key="3">
    <source>
        <dbReference type="Proteomes" id="UP000265581"/>
    </source>
</evidence>
<keyword evidence="1" id="KW-0472">Membrane</keyword>
<keyword evidence="1" id="KW-0812">Transmembrane</keyword>
<accession>A0A371P3U9</accession>
<keyword evidence="1" id="KW-1133">Transmembrane helix</keyword>
<feature type="transmembrane region" description="Helical" evidence="1">
    <location>
        <begin position="43"/>
        <end position="63"/>
    </location>
</feature>
<gene>
    <name evidence="2" type="ORF">DX116_12875</name>
</gene>
<comment type="caution">
    <text evidence="2">The sequence shown here is derived from an EMBL/GenBank/DDBJ whole genome shotgun (WGS) entry which is preliminary data.</text>
</comment>
<feature type="transmembrane region" description="Helical" evidence="1">
    <location>
        <begin position="94"/>
        <end position="115"/>
    </location>
</feature>
<organism evidence="2 3">
    <name type="scientific">Aeromicrobium endophyticum</name>
    <dbReference type="NCBI Taxonomy" id="2292704"/>
    <lineage>
        <taxon>Bacteria</taxon>
        <taxon>Bacillati</taxon>
        <taxon>Actinomycetota</taxon>
        <taxon>Actinomycetes</taxon>
        <taxon>Propionibacteriales</taxon>
        <taxon>Nocardioidaceae</taxon>
        <taxon>Aeromicrobium</taxon>
    </lineage>
</organism>
<evidence type="ECO:0000313" key="2">
    <source>
        <dbReference type="EMBL" id="REK70066.1"/>
    </source>
</evidence>